<feature type="compositionally biased region" description="Basic and acidic residues" evidence="1">
    <location>
        <begin position="11"/>
        <end position="20"/>
    </location>
</feature>
<evidence type="ECO:0000313" key="2">
    <source>
        <dbReference type="EMBL" id="BBH08902.1"/>
    </source>
</evidence>
<evidence type="ECO:0000256" key="1">
    <source>
        <dbReference type="SAM" id="MobiDB-lite"/>
    </source>
</evidence>
<reference evidence="2" key="1">
    <citation type="journal article" date="2019" name="Science">
        <title>Mutation of a bHLH transcription factor allowed almond domestication.</title>
        <authorList>
            <person name="Sanchez-Perez R."/>
            <person name="Pavan S."/>
            <person name="Mazzeo R."/>
            <person name="Moldovan C."/>
            <person name="Aiese Cigliano R."/>
            <person name="Del Cueto J."/>
            <person name="Ricciardi F."/>
            <person name="Lotti C."/>
            <person name="Ricciardi L."/>
            <person name="Dicenta F."/>
            <person name="Lopez-Marques R.L."/>
            <person name="Lindberg Moller B."/>
        </authorList>
    </citation>
    <scope>NUCLEOTIDE SEQUENCE</scope>
</reference>
<dbReference type="EMBL" id="AP019304">
    <property type="protein sequence ID" value="BBH08902.1"/>
    <property type="molecule type" value="Genomic_DNA"/>
</dbReference>
<organism evidence="2">
    <name type="scientific">Prunus dulcis</name>
    <name type="common">Almond</name>
    <name type="synonym">Amygdalus dulcis</name>
    <dbReference type="NCBI Taxonomy" id="3755"/>
    <lineage>
        <taxon>Eukaryota</taxon>
        <taxon>Viridiplantae</taxon>
        <taxon>Streptophyta</taxon>
        <taxon>Embryophyta</taxon>
        <taxon>Tracheophyta</taxon>
        <taxon>Spermatophyta</taxon>
        <taxon>Magnoliopsida</taxon>
        <taxon>eudicotyledons</taxon>
        <taxon>Gunneridae</taxon>
        <taxon>Pentapetalae</taxon>
        <taxon>rosids</taxon>
        <taxon>fabids</taxon>
        <taxon>Rosales</taxon>
        <taxon>Rosaceae</taxon>
        <taxon>Amygdaloideae</taxon>
        <taxon>Amygdaleae</taxon>
        <taxon>Prunus</taxon>
    </lineage>
</organism>
<dbReference type="AlphaFoldDB" id="A0A4Y1RWY8"/>
<proteinExistence type="predicted"/>
<protein>
    <submittedName>
        <fullName evidence="2">Minichromosome maintenance MCM2/3/5 family protein</fullName>
    </submittedName>
</protein>
<accession>A0A4Y1RWY8</accession>
<name>A0A4Y1RWY8_PRUDU</name>
<gene>
    <name evidence="2" type="ORF">Prudu_021246</name>
</gene>
<feature type="region of interest" description="Disordered" evidence="1">
    <location>
        <begin position="1"/>
        <end position="25"/>
    </location>
</feature>
<sequence>MKFVSSFVTSKIEKEEDSRKKNWSNQYWNPQSAHQSVYERVKKIMYLQDVAVYERVKKRL</sequence>